<dbReference type="InterPro" id="IPR047216">
    <property type="entry name" value="Endonuclease_DUF559_bact"/>
</dbReference>
<dbReference type="PANTHER" id="PTHR38590:SF1">
    <property type="entry name" value="BLL0828 PROTEIN"/>
    <property type="match status" value="1"/>
</dbReference>
<dbReference type="Proteomes" id="UP000034595">
    <property type="component" value="Unassembled WGS sequence"/>
</dbReference>
<evidence type="ECO:0000259" key="1">
    <source>
        <dbReference type="Pfam" id="PF04480"/>
    </source>
</evidence>
<gene>
    <name evidence="2" type="ORF">UW78_C0013G0003</name>
</gene>
<evidence type="ECO:0000313" key="3">
    <source>
        <dbReference type="Proteomes" id="UP000034595"/>
    </source>
</evidence>
<reference evidence="2 3" key="1">
    <citation type="journal article" date="2015" name="Nature">
        <title>rRNA introns, odd ribosomes, and small enigmatic genomes across a large radiation of phyla.</title>
        <authorList>
            <person name="Brown C.T."/>
            <person name="Hug L.A."/>
            <person name="Thomas B.C."/>
            <person name="Sharon I."/>
            <person name="Castelle C.J."/>
            <person name="Singh A."/>
            <person name="Wilkins M.J."/>
            <person name="Williams K.H."/>
            <person name="Banfield J.F."/>
        </authorList>
    </citation>
    <scope>NUCLEOTIDE SEQUENCE [LARGE SCALE GENOMIC DNA]</scope>
</reference>
<feature type="domain" description="DUF559" evidence="1">
    <location>
        <begin position="10"/>
        <end position="112"/>
    </location>
</feature>
<protein>
    <recommendedName>
        <fullName evidence="1">DUF559 domain-containing protein</fullName>
    </recommendedName>
</protein>
<dbReference type="Pfam" id="PF04480">
    <property type="entry name" value="DUF559"/>
    <property type="match status" value="1"/>
</dbReference>
<dbReference type="Gene3D" id="3.40.960.10">
    <property type="entry name" value="VSR Endonuclease"/>
    <property type="match status" value="1"/>
</dbReference>
<comment type="caution">
    <text evidence="2">The sequence shown here is derived from an EMBL/GenBank/DDBJ whole genome shotgun (WGS) entry which is preliminary data.</text>
</comment>
<organism evidence="2 3">
    <name type="scientific">Candidatus Azambacteria bacterium GW2011_GWA1_44_9</name>
    <dbReference type="NCBI Taxonomy" id="1618610"/>
    <lineage>
        <taxon>Bacteria</taxon>
        <taxon>Candidatus Azamiibacteriota</taxon>
    </lineage>
</organism>
<dbReference type="AlphaFoldDB" id="A0A0G1KBY0"/>
<evidence type="ECO:0000313" key="2">
    <source>
        <dbReference type="EMBL" id="KKT81266.1"/>
    </source>
</evidence>
<dbReference type="InterPro" id="IPR011335">
    <property type="entry name" value="Restrct_endonuc-II-like"/>
</dbReference>
<name>A0A0G1KBY0_9BACT</name>
<accession>A0A0G1KBY0</accession>
<dbReference type="EMBL" id="LCJQ01000013">
    <property type="protein sequence ID" value="KKT81266.1"/>
    <property type="molecule type" value="Genomic_DNA"/>
</dbReference>
<dbReference type="CDD" id="cd01038">
    <property type="entry name" value="Endonuclease_DUF559"/>
    <property type="match status" value="1"/>
</dbReference>
<proteinExistence type="predicted"/>
<sequence length="121" mass="14688">MRVYHLTELKPRRRDLRQRSTKAEKLLWERLRNNKLGVKFRRQFSIRGYVVDFYCPEYRLIVELLGSVHQSNEAKKYDRYRKRYLESFWMTILEFWNEEVEKDVGGVIGKIKIPLPPSPSP</sequence>
<dbReference type="SUPFAM" id="SSF52980">
    <property type="entry name" value="Restriction endonuclease-like"/>
    <property type="match status" value="1"/>
</dbReference>
<dbReference type="InterPro" id="IPR007569">
    <property type="entry name" value="DUF559"/>
</dbReference>
<dbReference type="PANTHER" id="PTHR38590">
    <property type="entry name" value="BLL0828 PROTEIN"/>
    <property type="match status" value="1"/>
</dbReference>